<feature type="region of interest" description="Disordered" evidence="1">
    <location>
        <begin position="278"/>
        <end position="297"/>
    </location>
</feature>
<organism evidence="2 3">
    <name type="scientific">Allosediminivita pacifica</name>
    <dbReference type="NCBI Taxonomy" id="1267769"/>
    <lineage>
        <taxon>Bacteria</taxon>
        <taxon>Pseudomonadati</taxon>
        <taxon>Pseudomonadota</taxon>
        <taxon>Alphaproteobacteria</taxon>
        <taxon>Rhodobacterales</taxon>
        <taxon>Paracoccaceae</taxon>
        <taxon>Allosediminivita</taxon>
    </lineage>
</organism>
<dbReference type="RefSeq" id="WP_107977201.1">
    <property type="nucleotide sequence ID" value="NZ_BMEZ01000016.1"/>
</dbReference>
<comment type="caution">
    <text evidence="2">The sequence shown here is derived from an EMBL/GenBank/DDBJ whole genome shotgun (WGS) entry which is preliminary data.</text>
</comment>
<reference evidence="2 3" key="1">
    <citation type="submission" date="2018-04" db="EMBL/GenBank/DDBJ databases">
        <title>Genomic Encyclopedia of Archaeal and Bacterial Type Strains, Phase II (KMG-II): from individual species to whole genera.</title>
        <authorList>
            <person name="Goeker M."/>
        </authorList>
    </citation>
    <scope>NUCLEOTIDE SEQUENCE [LARGE SCALE GENOMIC DNA]</scope>
    <source>
        <strain evidence="2 3">DSM 29329</strain>
    </source>
</reference>
<sequence length="297" mass="33649">MAIISLTSIPPRFTGLGPVLEQLQRQTETIDEIRLYIPKRYRRFPDYDGGPPDVPKGINVVRVEDDLGPASKFLHAARDLEGEEVQILFCDDDRIYSRHWARGLLRAQRQRPRDCVACYGGHLHEIVPGTPAVGQGSRAVAGRHLPDPVFRMKRYAQRLKWWRPTPIGDKAQRRYVVRAGYADIAFGYAGVVIRPDFIGPNFAIPDDVWMVDDILLSGHLARRGIGIWLPRRIEHCARTKSEKIDPLRAASFEGDNRRASDRRAIDHFRETYGIWRDIPPSSRATVGEEPADAATSP</sequence>
<gene>
    <name evidence="2" type="ORF">C8N44_11574</name>
</gene>
<dbReference type="OrthoDB" id="5465469at2"/>
<dbReference type="Proteomes" id="UP000244069">
    <property type="component" value="Unassembled WGS sequence"/>
</dbReference>
<proteinExistence type="predicted"/>
<evidence type="ECO:0008006" key="4">
    <source>
        <dbReference type="Google" id="ProtNLM"/>
    </source>
</evidence>
<dbReference type="AlphaFoldDB" id="A0A2T6ASI7"/>
<dbReference type="InterPro" id="IPR029044">
    <property type="entry name" value="Nucleotide-diphossugar_trans"/>
</dbReference>
<protein>
    <recommendedName>
        <fullName evidence="4">Glycosyl transferase family 2</fullName>
    </recommendedName>
</protein>
<name>A0A2T6ASI7_9RHOB</name>
<keyword evidence="3" id="KW-1185">Reference proteome</keyword>
<evidence type="ECO:0000256" key="1">
    <source>
        <dbReference type="SAM" id="MobiDB-lite"/>
    </source>
</evidence>
<evidence type="ECO:0000313" key="3">
    <source>
        <dbReference type="Proteomes" id="UP000244069"/>
    </source>
</evidence>
<dbReference type="EMBL" id="QBKN01000015">
    <property type="protein sequence ID" value="PTX46706.1"/>
    <property type="molecule type" value="Genomic_DNA"/>
</dbReference>
<evidence type="ECO:0000313" key="2">
    <source>
        <dbReference type="EMBL" id="PTX46706.1"/>
    </source>
</evidence>
<dbReference type="SUPFAM" id="SSF53448">
    <property type="entry name" value="Nucleotide-diphospho-sugar transferases"/>
    <property type="match status" value="1"/>
</dbReference>
<accession>A0A2T6ASI7</accession>